<protein>
    <submittedName>
        <fullName evidence="1">Uncharacterized protein</fullName>
    </submittedName>
</protein>
<evidence type="ECO:0000313" key="1">
    <source>
        <dbReference type="EMBL" id="GGK62181.1"/>
    </source>
</evidence>
<keyword evidence="2" id="KW-1185">Reference proteome</keyword>
<organism evidence="1 2">
    <name type="scientific">Nocardia camponoti</name>
    <dbReference type="NCBI Taxonomy" id="1616106"/>
    <lineage>
        <taxon>Bacteria</taxon>
        <taxon>Bacillati</taxon>
        <taxon>Actinomycetota</taxon>
        <taxon>Actinomycetes</taxon>
        <taxon>Mycobacteriales</taxon>
        <taxon>Nocardiaceae</taxon>
        <taxon>Nocardia</taxon>
    </lineage>
</organism>
<comment type="caution">
    <text evidence="1">The sequence shown here is derived from an EMBL/GenBank/DDBJ whole genome shotgun (WGS) entry which is preliminary data.</text>
</comment>
<reference evidence="1" key="1">
    <citation type="journal article" date="2014" name="Int. J. Syst. Evol. Microbiol.">
        <title>Complete genome sequence of Corynebacterium casei LMG S-19264T (=DSM 44701T), isolated from a smear-ripened cheese.</title>
        <authorList>
            <consortium name="US DOE Joint Genome Institute (JGI-PGF)"/>
            <person name="Walter F."/>
            <person name="Albersmeier A."/>
            <person name="Kalinowski J."/>
            <person name="Ruckert C."/>
        </authorList>
    </citation>
    <scope>NUCLEOTIDE SEQUENCE</scope>
    <source>
        <strain evidence="1">CGMCC 4.7278</strain>
    </source>
</reference>
<reference evidence="1" key="2">
    <citation type="submission" date="2020-09" db="EMBL/GenBank/DDBJ databases">
        <authorList>
            <person name="Sun Q."/>
            <person name="Zhou Y."/>
        </authorList>
    </citation>
    <scope>NUCLEOTIDE SEQUENCE</scope>
    <source>
        <strain evidence="1">CGMCC 4.7278</strain>
    </source>
</reference>
<gene>
    <name evidence="1" type="ORF">GCM10011591_38040</name>
</gene>
<name>A0A917VCC2_9NOCA</name>
<sequence>MGRATRTCINALTRETLPRAKPLKHLHDEPVPVNNLKQAFAPRLRGERQRELALIRMDAPPLARDANLSPTLSD</sequence>
<dbReference type="Proteomes" id="UP000612956">
    <property type="component" value="Unassembled WGS sequence"/>
</dbReference>
<evidence type="ECO:0000313" key="2">
    <source>
        <dbReference type="Proteomes" id="UP000612956"/>
    </source>
</evidence>
<dbReference type="AlphaFoldDB" id="A0A917VCC2"/>
<dbReference type="EMBL" id="BMMW01000004">
    <property type="protein sequence ID" value="GGK62181.1"/>
    <property type="molecule type" value="Genomic_DNA"/>
</dbReference>
<proteinExistence type="predicted"/>
<accession>A0A917VCC2</accession>